<dbReference type="STRING" id="1758178.GCA_001550095_01570"/>
<name>A0A291G864_9RHOB</name>
<reference evidence="1 2" key="1">
    <citation type="submission" date="2017-06" db="EMBL/GenBank/DDBJ databases">
        <title>Celeribacter sp. TSPH2 complete genome sequence.</title>
        <authorList>
            <person name="Woo J.-H."/>
            <person name="Kim H.-S."/>
        </authorList>
    </citation>
    <scope>NUCLEOTIDE SEQUENCE [LARGE SCALE GENOMIC DNA]</scope>
    <source>
        <strain evidence="1 2">TSPH2</strain>
    </source>
</reference>
<dbReference type="KEGG" id="ceh:CEW89_01645"/>
<accession>A0A291G864</accession>
<dbReference type="EMBL" id="CP022196">
    <property type="protein sequence ID" value="ATG46381.1"/>
    <property type="molecule type" value="Genomic_DNA"/>
</dbReference>
<sequence length="303" mass="33208">MTASTRARAMRFDMGFEPTPRDGGWAVLRGLACAALMSTLPLAASAEVDEAQLGELMDVMLFDEVVGVLAQEGQGMAEDFADAGYGVPKSAWKDMLVRLYDPEVMSKAFHDELAEALEGCDLPEMVAFFSTDLGGRIARLELETRKAMSDEAAQAAAGQAWAELDPETDRARLIEDYVQVNDLVEMNVVGAMNSDIAYYSGLWSEGFDVEDGVTDGDLLNEIWASEPEVRADVSEWVYGFSTLAYEPLSDDEFEAYIDFARTEAGQDLNRALFASFDAVYEHLSRGLGAGTAMLMQKYEGEQL</sequence>
<gene>
    <name evidence="1" type="ORF">CEW89_01645</name>
</gene>
<organism evidence="1 2">
    <name type="scientific">Celeribacter ethanolicus</name>
    <dbReference type="NCBI Taxonomy" id="1758178"/>
    <lineage>
        <taxon>Bacteria</taxon>
        <taxon>Pseudomonadati</taxon>
        <taxon>Pseudomonadota</taxon>
        <taxon>Alphaproteobacteria</taxon>
        <taxon>Rhodobacterales</taxon>
        <taxon>Roseobacteraceae</taxon>
        <taxon>Celeribacter</taxon>
    </lineage>
</organism>
<keyword evidence="2" id="KW-1185">Reference proteome</keyword>
<evidence type="ECO:0000313" key="1">
    <source>
        <dbReference type="EMBL" id="ATG46381.1"/>
    </source>
</evidence>
<dbReference type="Proteomes" id="UP000217935">
    <property type="component" value="Chromosome"/>
</dbReference>
<dbReference type="AlphaFoldDB" id="A0A291G864"/>
<proteinExistence type="predicted"/>
<protein>
    <submittedName>
        <fullName evidence="1">Uncharacterized protein</fullName>
    </submittedName>
</protein>
<evidence type="ECO:0000313" key="2">
    <source>
        <dbReference type="Proteomes" id="UP000217935"/>
    </source>
</evidence>